<organism evidence="1 2">
    <name type="scientific">Nocardia goodfellowii</name>
    <dbReference type="NCBI Taxonomy" id="882446"/>
    <lineage>
        <taxon>Bacteria</taxon>
        <taxon>Bacillati</taxon>
        <taxon>Actinomycetota</taxon>
        <taxon>Actinomycetes</taxon>
        <taxon>Mycobacteriales</taxon>
        <taxon>Nocardiaceae</taxon>
        <taxon>Nocardia</taxon>
    </lineage>
</organism>
<proteinExistence type="predicted"/>
<protein>
    <submittedName>
        <fullName evidence="1">Uncharacterized protein</fullName>
    </submittedName>
</protein>
<dbReference type="Proteomes" id="UP001519325">
    <property type="component" value="Unassembled WGS sequence"/>
</dbReference>
<reference evidence="1 2" key="1">
    <citation type="submission" date="2021-03" db="EMBL/GenBank/DDBJ databases">
        <title>Sequencing the genomes of 1000 actinobacteria strains.</title>
        <authorList>
            <person name="Klenk H.-P."/>
        </authorList>
    </citation>
    <scope>NUCLEOTIDE SEQUENCE [LARGE SCALE GENOMIC DNA]</scope>
    <source>
        <strain evidence="1 2">DSM 45516</strain>
    </source>
</reference>
<sequence>MRRGQPGCCGLLILPLDRKTYSMEILAVLAALVQNVLNLSTLSAG</sequence>
<gene>
    <name evidence="1" type="ORF">BJ987_003888</name>
</gene>
<evidence type="ECO:0000313" key="2">
    <source>
        <dbReference type="Proteomes" id="UP001519325"/>
    </source>
</evidence>
<keyword evidence="2" id="KW-1185">Reference proteome</keyword>
<evidence type="ECO:0000313" key="1">
    <source>
        <dbReference type="EMBL" id="MBP2190987.1"/>
    </source>
</evidence>
<name>A0ABS4QH11_9NOCA</name>
<comment type="caution">
    <text evidence="1">The sequence shown here is derived from an EMBL/GenBank/DDBJ whole genome shotgun (WGS) entry which is preliminary data.</text>
</comment>
<dbReference type="EMBL" id="JAGGMR010000001">
    <property type="protein sequence ID" value="MBP2190987.1"/>
    <property type="molecule type" value="Genomic_DNA"/>
</dbReference>
<accession>A0ABS4QH11</accession>